<dbReference type="EC" id="1.1.3.15" evidence="7"/>
<dbReference type="Gene3D" id="1.10.45.10">
    <property type="entry name" value="Vanillyl-alcohol Oxidase, Chain A, domain 4"/>
    <property type="match status" value="1"/>
</dbReference>
<dbReference type="Gene3D" id="3.30.465.10">
    <property type="match status" value="1"/>
</dbReference>
<evidence type="ECO:0000256" key="5">
    <source>
        <dbReference type="ARBA" id="ARBA00023002"/>
    </source>
</evidence>
<dbReference type="FunFam" id="1.10.45.10:FF:000001">
    <property type="entry name" value="D-lactate dehydrogenase mitochondrial"/>
    <property type="match status" value="1"/>
</dbReference>
<dbReference type="eggNOG" id="arCOG00337">
    <property type="taxonomic scope" value="Archaea"/>
</dbReference>
<dbReference type="PANTHER" id="PTHR42934:SF3">
    <property type="entry name" value="D-LACTATE DEHYDROGENASE"/>
    <property type="match status" value="1"/>
</dbReference>
<dbReference type="PANTHER" id="PTHR42934">
    <property type="entry name" value="GLYCOLATE OXIDASE SUBUNIT GLCD"/>
    <property type="match status" value="1"/>
</dbReference>
<dbReference type="RefSeq" id="WP_012035604.1">
    <property type="nucleotide sequence ID" value="NC_009464.1"/>
</dbReference>
<evidence type="ECO:0000313" key="7">
    <source>
        <dbReference type="EMBL" id="CAJ36962.1"/>
    </source>
</evidence>
<dbReference type="GO" id="GO:0071949">
    <property type="term" value="F:FAD binding"/>
    <property type="evidence" value="ECO:0007669"/>
    <property type="project" value="InterPro"/>
</dbReference>
<evidence type="ECO:0000256" key="2">
    <source>
        <dbReference type="ARBA" id="ARBA00008000"/>
    </source>
</evidence>
<dbReference type="KEGG" id="rci:RCIX1754"/>
<dbReference type="Gene3D" id="3.30.70.2740">
    <property type="match status" value="1"/>
</dbReference>
<dbReference type="InterPro" id="IPR016171">
    <property type="entry name" value="Vanillyl_alc_oxidase_C-sub2"/>
</dbReference>
<dbReference type="Pfam" id="PF02913">
    <property type="entry name" value="FAD-oxidase_C"/>
    <property type="match status" value="1"/>
</dbReference>
<dbReference type="InterPro" id="IPR016166">
    <property type="entry name" value="FAD-bd_PCMH"/>
</dbReference>
<dbReference type="SUPFAM" id="SSF56176">
    <property type="entry name" value="FAD-binding/transporter-associated domain-like"/>
    <property type="match status" value="1"/>
</dbReference>
<evidence type="ECO:0000256" key="3">
    <source>
        <dbReference type="ARBA" id="ARBA00022630"/>
    </source>
</evidence>
<dbReference type="InterPro" id="IPR036318">
    <property type="entry name" value="FAD-bd_PCMH-like_sf"/>
</dbReference>
<dbReference type="Proteomes" id="UP000000663">
    <property type="component" value="Chromosome"/>
</dbReference>
<comment type="similarity">
    <text evidence="2">Belongs to the FAD-binding oxidoreductase/transferase type 4 family.</text>
</comment>
<dbReference type="SUPFAM" id="SSF55103">
    <property type="entry name" value="FAD-linked oxidases, C-terminal domain"/>
    <property type="match status" value="1"/>
</dbReference>
<dbReference type="InterPro" id="IPR016169">
    <property type="entry name" value="FAD-bd_PCMH_sub2"/>
</dbReference>
<dbReference type="PROSITE" id="PS51387">
    <property type="entry name" value="FAD_PCMH"/>
    <property type="match status" value="1"/>
</dbReference>
<dbReference type="AlphaFoldDB" id="Q0W3T1"/>
<keyword evidence="4" id="KW-0274">FAD</keyword>
<evidence type="ECO:0000313" key="8">
    <source>
        <dbReference type="Proteomes" id="UP000000663"/>
    </source>
</evidence>
<organism evidence="7 8">
    <name type="scientific">Methanocella arvoryzae (strain DSM 22066 / NBRC 105507 / MRE50)</name>
    <dbReference type="NCBI Taxonomy" id="351160"/>
    <lineage>
        <taxon>Archaea</taxon>
        <taxon>Methanobacteriati</taxon>
        <taxon>Methanobacteriota</taxon>
        <taxon>Stenosarchaea group</taxon>
        <taxon>Methanomicrobia</taxon>
        <taxon>Methanocellales</taxon>
        <taxon>Methanocellaceae</taxon>
        <taxon>Methanocella</taxon>
    </lineage>
</organism>
<dbReference type="EMBL" id="AM114193">
    <property type="protein sequence ID" value="CAJ36962.1"/>
    <property type="molecule type" value="Genomic_DNA"/>
</dbReference>
<dbReference type="Pfam" id="PF01565">
    <property type="entry name" value="FAD_binding_4"/>
    <property type="match status" value="1"/>
</dbReference>
<evidence type="ECO:0000256" key="1">
    <source>
        <dbReference type="ARBA" id="ARBA00001974"/>
    </source>
</evidence>
<comment type="cofactor">
    <cofactor evidence="1">
        <name>FAD</name>
        <dbReference type="ChEBI" id="CHEBI:57692"/>
    </cofactor>
</comment>
<name>Q0W3T1_METAR</name>
<dbReference type="GO" id="GO:0003973">
    <property type="term" value="F:(S)-2-hydroxy-acid oxidase activity"/>
    <property type="evidence" value="ECO:0007669"/>
    <property type="project" value="UniProtKB-EC"/>
</dbReference>
<dbReference type="FunFam" id="3.30.70.2740:FF:000001">
    <property type="entry name" value="D-lactate dehydrogenase mitochondrial"/>
    <property type="match status" value="1"/>
</dbReference>
<dbReference type="InterPro" id="IPR006094">
    <property type="entry name" value="Oxid_FAD_bind_N"/>
</dbReference>
<dbReference type="GeneID" id="5143948"/>
<reference evidence="7 8" key="1">
    <citation type="journal article" date="2006" name="Science">
        <title>Genome of rice cluster I archaea -- the key methane producers in the rice rhizosphere.</title>
        <authorList>
            <person name="Erkel C."/>
            <person name="Kube M."/>
            <person name="Reinhardt R."/>
            <person name="Liesack W."/>
        </authorList>
    </citation>
    <scope>NUCLEOTIDE SEQUENCE [LARGE SCALE GENOMIC DNA]</scope>
    <source>
        <strain evidence="8">DSM 22066 / NBRC 105507 / MRE50</strain>
    </source>
</reference>
<evidence type="ECO:0000256" key="4">
    <source>
        <dbReference type="ARBA" id="ARBA00022827"/>
    </source>
</evidence>
<feature type="domain" description="FAD-binding PCMH-type" evidence="6">
    <location>
        <begin position="32"/>
        <end position="211"/>
    </location>
</feature>
<dbReference type="InterPro" id="IPR051914">
    <property type="entry name" value="FAD-linked_OxidoTrans_Type4"/>
</dbReference>
<keyword evidence="3" id="KW-0285">Flavoprotein</keyword>
<keyword evidence="5 7" id="KW-0560">Oxidoreductase</keyword>
<evidence type="ECO:0000259" key="6">
    <source>
        <dbReference type="PROSITE" id="PS51387"/>
    </source>
</evidence>
<dbReference type="STRING" id="351160.RCIX1754"/>
<proteinExistence type="inferred from homology"/>
<sequence length="456" mass="49196">MIIEELRAILGEDRVTDDPAELYCYSFDSSYIRGSADYVVRPKSAEEISAIVKIASKYKVPIVPRGSASGLTGGSVPIKGGIVLDMASMNRILEVEIDNLQVTIEPGVVHRALNRELAKHGFFFPPDPGSSDMCTVGGLIANGGSGMHSVKYGTVKDYVLNLEVVLPNGDIINTGCNAPKSSSGYDLTRLFVGSEGTLGIITKARLKLFPLPETKAILMACFDRIEDAGRAAVTTLSSGVIPAAMEIMDASAIQAVKKIDASLDIPDVEAMLLFEVDGYKEAVARQVQGVVAACEKCNGRTVVAKDKNEEERLWSARRLVGVAVTKLNPGKVRVYEAEDIGVPIKHVPFMLKTIQEIGRKHDMPLVTYGHIGDGNLHTGIAIDTRSEEEWRKVHAIKDDIYDVVLSLGGTLPGEHGTGVIRGSYMTRAHGKSYDVMKAIKRAIDPDGIMNPGKMGM</sequence>
<accession>Q0W3T1</accession>
<gene>
    <name evidence="7" type="primary">glcD-1</name>
    <name evidence="7" type="ORF">RCIX1754</name>
</gene>
<dbReference type="InterPro" id="IPR016164">
    <property type="entry name" value="FAD-linked_Oxase-like_C"/>
</dbReference>
<protein>
    <submittedName>
        <fullName evidence="7">(S)-2-hydroxy-acid dehydrogenase</fullName>
        <ecNumber evidence="7">1.1.3.15</ecNumber>
    </submittedName>
</protein>
<dbReference type="FunFam" id="3.30.465.10:FF:000016">
    <property type="entry name" value="probable D-lactate dehydrogenase, mitochondrial"/>
    <property type="match status" value="1"/>
</dbReference>
<keyword evidence="8" id="KW-1185">Reference proteome</keyword>
<dbReference type="InterPro" id="IPR004113">
    <property type="entry name" value="FAD-bd_oxidored_4_C"/>
</dbReference>